<feature type="transmembrane region" description="Helical" evidence="1">
    <location>
        <begin position="236"/>
        <end position="254"/>
    </location>
</feature>
<dbReference type="GeneID" id="121131635"/>
<keyword evidence="1" id="KW-1133">Transmembrane helix</keyword>
<reference evidence="3" key="1">
    <citation type="submission" date="2014-05" db="EMBL/GenBank/DDBJ databases">
        <authorList>
            <person name="Chronopoulou M."/>
        </authorList>
    </citation>
    <scope>NUCLEOTIDE SEQUENCE</scope>
    <source>
        <tissue evidence="3">Whole organism</tissue>
    </source>
</reference>
<dbReference type="OrthoDB" id="377549at2759"/>
<evidence type="ECO:0000256" key="1">
    <source>
        <dbReference type="SAM" id="Phobius"/>
    </source>
</evidence>
<proteinExistence type="predicted"/>
<feature type="chain" id="PRO_5005488450" evidence="2">
    <location>
        <begin position="21"/>
        <end position="548"/>
    </location>
</feature>
<dbReference type="AlphaFoldDB" id="A0A0K2U7C6"/>
<dbReference type="KEGG" id="lsm:121131635"/>
<feature type="signal peptide" evidence="2">
    <location>
        <begin position="1"/>
        <end position="20"/>
    </location>
</feature>
<keyword evidence="1" id="KW-0812">Transmembrane</keyword>
<dbReference type="PANTHER" id="PTHR33538">
    <property type="entry name" value="PROTEIN GAMETE EXPRESSED 1"/>
    <property type="match status" value="1"/>
</dbReference>
<organism evidence="3">
    <name type="scientific">Lepeophtheirus salmonis</name>
    <name type="common">Salmon louse</name>
    <name type="synonym">Caligus salmonis</name>
    <dbReference type="NCBI Taxonomy" id="72036"/>
    <lineage>
        <taxon>Eukaryota</taxon>
        <taxon>Metazoa</taxon>
        <taxon>Ecdysozoa</taxon>
        <taxon>Arthropoda</taxon>
        <taxon>Crustacea</taxon>
        <taxon>Multicrustacea</taxon>
        <taxon>Hexanauplia</taxon>
        <taxon>Copepoda</taxon>
        <taxon>Siphonostomatoida</taxon>
        <taxon>Caligidae</taxon>
        <taxon>Lepeophtheirus</taxon>
    </lineage>
</organism>
<evidence type="ECO:0000313" key="3">
    <source>
        <dbReference type="EMBL" id="CDW34174.1"/>
    </source>
</evidence>
<evidence type="ECO:0000256" key="2">
    <source>
        <dbReference type="SAM" id="SignalP"/>
    </source>
</evidence>
<dbReference type="PANTHER" id="PTHR33538:SF2">
    <property type="entry name" value="PROTEIN GAMETE EXPRESSED 1"/>
    <property type="match status" value="1"/>
</dbReference>
<dbReference type="EMBL" id="HACA01016813">
    <property type="protein sequence ID" value="CDW34174.1"/>
    <property type="molecule type" value="Transcribed_RNA"/>
</dbReference>
<keyword evidence="2" id="KW-0732">Signal</keyword>
<protein>
    <submittedName>
        <fullName evidence="3">Putative LOC100176859 [Ciona intestinalis]</fullName>
    </submittedName>
</protein>
<dbReference type="InterPro" id="IPR040346">
    <property type="entry name" value="GEX1/Brambleberry"/>
</dbReference>
<keyword evidence="1" id="KW-0472">Membrane</keyword>
<accession>A0A0K2U7C6</accession>
<feature type="transmembrane region" description="Helical" evidence="1">
    <location>
        <begin position="266"/>
        <end position="288"/>
    </location>
</feature>
<sequence>MRNLYFWVLQLVLVPLGIRGEFMLGDHGEVDSLMREGKLQYELIQSGAKLPKYGKCWLDALEDLHNGCATLSDDVQSRIALKFTNCFLEKAGLNTYPCPDEEPIRECLRNVDHNAFTAYSNFFMHCRSMCYFVMSQVWHKSTENRIHHLGEASEEAISTFQRFSDEMKEVQKKNLDFQRSMLENGTLLNQALVASRTSVKDMLTEFRSSTDEQRSMIFEIFDRVSQLQNLVLSEVSWIYAIVFYGGSLLLVYVLTATKRTAEARLWLFIIISINFGIERTVTSMSLPSNGDFVAQIRDDLSTKLYERVWNVRKVCSLMCLLTLIYFAVKFKDYNKINNILLEDIRRQNLELKQLMEARSFSLSHATADITDNALISYTNESNFSGKCYDDEEDDNTSVDSYNSFETDRTFNVSKIIDISDSDTACENEETELGDGEISIYEGDLILSKSYANNMNSIHENEVPTSERKRPSRMPVTERHGYNLRSRRTLSWNKEEWDNPILDSESPNTFAKLVNNMAHIHKQRSDQFKKCLETRMVDPFKDKYSSDDD</sequence>
<name>A0A0K2U7C6_LEPSM</name>
<feature type="transmembrane region" description="Helical" evidence="1">
    <location>
        <begin position="308"/>
        <end position="328"/>
    </location>
</feature>
<dbReference type="RefSeq" id="XP_040582940.1">
    <property type="nucleotide sequence ID" value="XM_040727006.2"/>
</dbReference>